<evidence type="ECO:0000256" key="1">
    <source>
        <dbReference type="SAM" id="MobiDB-lite"/>
    </source>
</evidence>
<feature type="region of interest" description="Disordered" evidence="1">
    <location>
        <begin position="151"/>
        <end position="171"/>
    </location>
</feature>
<dbReference type="EMBL" id="AGNL01001960">
    <property type="protein sequence ID" value="EJK76589.1"/>
    <property type="molecule type" value="Genomic_DNA"/>
</dbReference>
<feature type="region of interest" description="Disordered" evidence="1">
    <location>
        <begin position="41"/>
        <end position="70"/>
    </location>
</feature>
<evidence type="ECO:0000256" key="2">
    <source>
        <dbReference type="SAM" id="SignalP"/>
    </source>
</evidence>
<keyword evidence="2" id="KW-0732">Signal</keyword>
<organism evidence="3 4">
    <name type="scientific">Thalassiosira oceanica</name>
    <name type="common">Marine diatom</name>
    <dbReference type="NCBI Taxonomy" id="159749"/>
    <lineage>
        <taxon>Eukaryota</taxon>
        <taxon>Sar</taxon>
        <taxon>Stramenopiles</taxon>
        <taxon>Ochrophyta</taxon>
        <taxon>Bacillariophyta</taxon>
        <taxon>Coscinodiscophyceae</taxon>
        <taxon>Thalassiosirophycidae</taxon>
        <taxon>Thalassiosirales</taxon>
        <taxon>Thalassiosiraceae</taxon>
        <taxon>Thalassiosira</taxon>
    </lineage>
</organism>
<keyword evidence="4" id="KW-1185">Reference proteome</keyword>
<gene>
    <name evidence="3" type="ORF">THAOC_01638</name>
</gene>
<name>K0THW3_THAOC</name>
<feature type="compositionally biased region" description="Polar residues" evidence="1">
    <location>
        <begin position="207"/>
        <end position="217"/>
    </location>
</feature>
<evidence type="ECO:0000313" key="4">
    <source>
        <dbReference type="Proteomes" id="UP000266841"/>
    </source>
</evidence>
<proteinExistence type="predicted"/>
<comment type="caution">
    <text evidence="3">The sequence shown here is derived from an EMBL/GenBank/DDBJ whole genome shotgun (WGS) entry which is preliminary data.</text>
</comment>
<sequence>LLSTRLIGPTCHGRRALICLAALLALLAVVLGAVLGTRSAASKKGEPSRNVDGGEAPATAASEAGDDAAARRGMPGAFARRGELCRPPGEGHGPAGQKLCRLRLGSRRLAAPPASAPTAQFLNDDSPRRVMVLCRPPSDAVDCRIALKHETSGRERPHLPNSIPSGVPEPPRRALSIHSLRSAPGLVLGEIPSTVCQDARLEIFSSFSLEGPNSTSRGVLAPPRRALSIRGPLSAPVPVPGEQ</sequence>
<dbReference type="Proteomes" id="UP000266841">
    <property type="component" value="Unassembled WGS sequence"/>
</dbReference>
<reference evidence="3 4" key="1">
    <citation type="journal article" date="2012" name="Genome Biol.">
        <title>Genome and low-iron response of an oceanic diatom adapted to chronic iron limitation.</title>
        <authorList>
            <person name="Lommer M."/>
            <person name="Specht M."/>
            <person name="Roy A.S."/>
            <person name="Kraemer L."/>
            <person name="Andreson R."/>
            <person name="Gutowska M.A."/>
            <person name="Wolf J."/>
            <person name="Bergner S.V."/>
            <person name="Schilhabel M.B."/>
            <person name="Klostermeier U.C."/>
            <person name="Beiko R.G."/>
            <person name="Rosenstiel P."/>
            <person name="Hippler M."/>
            <person name="Laroche J."/>
        </authorList>
    </citation>
    <scope>NUCLEOTIDE SEQUENCE [LARGE SCALE GENOMIC DNA]</scope>
    <source>
        <strain evidence="3 4">CCMP1005</strain>
    </source>
</reference>
<feature type="compositionally biased region" description="Low complexity" evidence="1">
    <location>
        <begin position="53"/>
        <end position="63"/>
    </location>
</feature>
<protein>
    <submittedName>
        <fullName evidence="3">Uncharacterized protein</fullName>
    </submittedName>
</protein>
<feature type="non-terminal residue" evidence="3">
    <location>
        <position position="1"/>
    </location>
</feature>
<dbReference type="AlphaFoldDB" id="K0THW3"/>
<feature type="region of interest" description="Disordered" evidence="1">
    <location>
        <begin position="207"/>
        <end position="243"/>
    </location>
</feature>
<feature type="signal peptide" evidence="2">
    <location>
        <begin position="1"/>
        <end position="32"/>
    </location>
</feature>
<evidence type="ECO:0000313" key="3">
    <source>
        <dbReference type="EMBL" id="EJK76589.1"/>
    </source>
</evidence>
<feature type="chain" id="PRO_5003837981" evidence="2">
    <location>
        <begin position="33"/>
        <end position="243"/>
    </location>
</feature>
<accession>K0THW3</accession>